<organism evidence="1 2">
    <name type="scientific">Panagrolaimus sp. JU765</name>
    <dbReference type="NCBI Taxonomy" id="591449"/>
    <lineage>
        <taxon>Eukaryota</taxon>
        <taxon>Metazoa</taxon>
        <taxon>Ecdysozoa</taxon>
        <taxon>Nematoda</taxon>
        <taxon>Chromadorea</taxon>
        <taxon>Rhabditida</taxon>
        <taxon>Tylenchina</taxon>
        <taxon>Panagrolaimomorpha</taxon>
        <taxon>Panagrolaimoidea</taxon>
        <taxon>Panagrolaimidae</taxon>
        <taxon>Panagrolaimus</taxon>
    </lineage>
</organism>
<protein>
    <submittedName>
        <fullName evidence="2">Uncharacterized protein</fullName>
    </submittedName>
</protein>
<dbReference type="WBParaSite" id="JU765_v2.g16079.t1">
    <property type="protein sequence ID" value="JU765_v2.g16079.t1"/>
    <property type="gene ID" value="JU765_v2.g16079"/>
</dbReference>
<evidence type="ECO:0000313" key="2">
    <source>
        <dbReference type="WBParaSite" id="JU765_v2.g16079.t1"/>
    </source>
</evidence>
<sequence length="100" mass="11253">MNWLKLRLFQNAGPIKATLPILMIMRKNHSEFPAPNAVLENLPSFSLRNNVQIAIRPFPQNAVFSPRTCELRSSSCPILGGYSVFWSLTVIIGLFPGSFY</sequence>
<reference evidence="2" key="1">
    <citation type="submission" date="2022-11" db="UniProtKB">
        <authorList>
            <consortium name="WormBaseParasite"/>
        </authorList>
    </citation>
    <scope>IDENTIFICATION</scope>
</reference>
<name>A0AC34QGD7_9BILA</name>
<evidence type="ECO:0000313" key="1">
    <source>
        <dbReference type="Proteomes" id="UP000887576"/>
    </source>
</evidence>
<dbReference type="Proteomes" id="UP000887576">
    <property type="component" value="Unplaced"/>
</dbReference>
<accession>A0AC34QGD7</accession>
<proteinExistence type="predicted"/>